<dbReference type="Gene3D" id="1.25.40.20">
    <property type="entry name" value="Ankyrin repeat-containing domain"/>
    <property type="match status" value="1"/>
</dbReference>
<comment type="caution">
    <text evidence="2">The sequence shown here is derived from an EMBL/GenBank/DDBJ whole genome shotgun (WGS) entry which is preliminary data.</text>
</comment>
<dbReference type="Proteomes" id="UP000567179">
    <property type="component" value="Unassembled WGS sequence"/>
</dbReference>
<dbReference type="InterPro" id="IPR002110">
    <property type="entry name" value="Ankyrin_rpt"/>
</dbReference>
<dbReference type="AlphaFoldDB" id="A0A8H5EY02"/>
<evidence type="ECO:0000313" key="2">
    <source>
        <dbReference type="EMBL" id="KAF5316735.1"/>
    </source>
</evidence>
<dbReference type="InterPro" id="IPR036770">
    <property type="entry name" value="Ankyrin_rpt-contain_sf"/>
</dbReference>
<dbReference type="SUPFAM" id="SSF48403">
    <property type="entry name" value="Ankyrin repeat"/>
    <property type="match status" value="1"/>
</dbReference>
<proteinExistence type="predicted"/>
<evidence type="ECO:0000256" key="1">
    <source>
        <dbReference type="PROSITE-ProRule" id="PRU00023"/>
    </source>
</evidence>
<gene>
    <name evidence="2" type="ORF">D9619_006772</name>
</gene>
<dbReference type="PANTHER" id="PTHR34706">
    <property type="entry name" value="SLR1338 PROTEIN"/>
    <property type="match status" value="1"/>
</dbReference>
<accession>A0A8H5EY02</accession>
<dbReference type="PROSITE" id="PS50088">
    <property type="entry name" value="ANK_REPEAT"/>
    <property type="match status" value="1"/>
</dbReference>
<dbReference type="OrthoDB" id="2142040at2759"/>
<organism evidence="2 3">
    <name type="scientific">Psilocybe cf. subviscida</name>
    <dbReference type="NCBI Taxonomy" id="2480587"/>
    <lineage>
        <taxon>Eukaryota</taxon>
        <taxon>Fungi</taxon>
        <taxon>Dikarya</taxon>
        <taxon>Basidiomycota</taxon>
        <taxon>Agaricomycotina</taxon>
        <taxon>Agaricomycetes</taxon>
        <taxon>Agaricomycetidae</taxon>
        <taxon>Agaricales</taxon>
        <taxon>Agaricineae</taxon>
        <taxon>Strophariaceae</taxon>
        <taxon>Psilocybe</taxon>
    </lineage>
</organism>
<protein>
    <recommendedName>
        <fullName evidence="4">Ankyrin repeat protein</fullName>
    </recommendedName>
</protein>
<evidence type="ECO:0000313" key="3">
    <source>
        <dbReference type="Proteomes" id="UP000567179"/>
    </source>
</evidence>
<sequence>MSISDDAYHGLLTLAKLKDYHWTNPGSLDAVGGAIDMTPLCAACVGGHLQIVKHLLSCGADPNVPSAHECTPLFFATDPTCMANPATRCAIIRELVSGKNGRKSADIDAPCNDDKNTALMNVILELKDQEVMRQLVMSGASLTLTHYSGQRSARELAEEYGLSSHLESKADKDAAWTKLIDLVVSFVLLVVAYTNNKTMNRVVGGVLKKYYDLSVNESDLPKGLLKDVQPKTVEEFKDLLNEEVQLGKFGKFFSPHDPFLAELAEKANALREDDTTDLGKPENILRLTHLSLYEPVIYCDDSTSMTIDDRYQYQIELVTRIARIATRIVPDRMAGATLRFINNNFSGNPLSAAQIRQTLERTDPNGNTQIGTTLRSRILQPMVYDVISRPNTLDSSIPFRRPLLVCVLTDGDPTGEHADTFCNELVYCKHQLEKYGYDPTSVMFCISQIGTEPSATEFLDKLRDTQEIQDIIYCTVGHLEKEYERLKENERALESWLLHLLAKPIVERHMGN</sequence>
<reference evidence="2 3" key="1">
    <citation type="journal article" date="2020" name="ISME J.">
        <title>Uncovering the hidden diversity of litter-decomposition mechanisms in mushroom-forming fungi.</title>
        <authorList>
            <person name="Floudas D."/>
            <person name="Bentzer J."/>
            <person name="Ahren D."/>
            <person name="Johansson T."/>
            <person name="Persson P."/>
            <person name="Tunlid A."/>
        </authorList>
    </citation>
    <scope>NUCLEOTIDE SEQUENCE [LARGE SCALE GENOMIC DNA]</scope>
    <source>
        <strain evidence="2 3">CBS 101986</strain>
    </source>
</reference>
<evidence type="ECO:0008006" key="4">
    <source>
        <dbReference type="Google" id="ProtNLM"/>
    </source>
</evidence>
<keyword evidence="3" id="KW-1185">Reference proteome</keyword>
<keyword evidence="1" id="KW-0040">ANK repeat</keyword>
<dbReference type="Pfam" id="PF00023">
    <property type="entry name" value="Ank"/>
    <property type="match status" value="1"/>
</dbReference>
<name>A0A8H5EY02_9AGAR</name>
<dbReference type="PROSITE" id="PS50297">
    <property type="entry name" value="ANK_REP_REGION"/>
    <property type="match status" value="1"/>
</dbReference>
<dbReference type="PANTHER" id="PTHR34706:SF3">
    <property type="entry name" value="ANKYRIN REPEAT PROTEIN (AFU_ORTHOLOGUE AFUA_7G06200)"/>
    <property type="match status" value="1"/>
</dbReference>
<feature type="repeat" description="ANK" evidence="1">
    <location>
        <begin position="35"/>
        <end position="67"/>
    </location>
</feature>
<dbReference type="SMART" id="SM00248">
    <property type="entry name" value="ANK"/>
    <property type="match status" value="2"/>
</dbReference>
<dbReference type="EMBL" id="JAACJJ010000042">
    <property type="protein sequence ID" value="KAF5316735.1"/>
    <property type="molecule type" value="Genomic_DNA"/>
</dbReference>